<accession>A0A1V3ZYQ5</accession>
<dbReference type="RefSeq" id="WP_077974576.1">
    <property type="nucleotide sequence ID" value="NZ_CP045178.1"/>
</dbReference>
<sequence>MATERMSFDDLPPAVLAGVESRAGEISKAETVSQGFNSEIAARVFTGNGSFFVKGLRSDHKRVWTQRREAEVNPYLRGIAPALRWQLEEAGWVLLGFEALDGHHADYSPASPDLPKVADLLCRLGEVACPDIELRHMEQRLASYVAKPSDVAHFAGNSLVHSDLNNENAMVDGPAYLVDWAWASRGAAWLDAAYWVVWLMAAGKHDPRSAERWAARIPAWQAAPPAAVTAFALATVNMWEEIAGTDPDPWTAGIRDASRRWAEHRKAA</sequence>
<dbReference type="SUPFAM" id="SSF56112">
    <property type="entry name" value="Protein kinase-like (PK-like)"/>
    <property type="match status" value="1"/>
</dbReference>
<proteinExistence type="predicted"/>
<dbReference type="OrthoDB" id="2570531at2"/>
<dbReference type="STRING" id="83656.B1H18_34665"/>
<dbReference type="AlphaFoldDB" id="A0A1V3ZYQ5"/>
<dbReference type="InterPro" id="IPR011009">
    <property type="entry name" value="Kinase-like_dom_sf"/>
</dbReference>
<gene>
    <name evidence="1" type="ORF">B1H18_34665</name>
</gene>
<comment type="caution">
    <text evidence="1">The sequence shown here is derived from an EMBL/GenBank/DDBJ whole genome shotgun (WGS) entry which is preliminary data.</text>
</comment>
<keyword evidence="2" id="KW-1185">Reference proteome</keyword>
<dbReference type="GO" id="GO:0016740">
    <property type="term" value="F:transferase activity"/>
    <property type="evidence" value="ECO:0007669"/>
    <property type="project" value="UniProtKB-KW"/>
</dbReference>
<evidence type="ECO:0000313" key="2">
    <source>
        <dbReference type="Proteomes" id="UP000190539"/>
    </source>
</evidence>
<protein>
    <submittedName>
        <fullName evidence="1">Aminoglycoside phosphotransferase</fullName>
    </submittedName>
</protein>
<reference evidence="1 2" key="1">
    <citation type="submission" date="2017-02" db="EMBL/GenBank/DDBJ databases">
        <title>Draft Genome Sequence of Streptomyces tsukubaensis F601, a Producer of the immunosuppressant tacrolimus FK506.</title>
        <authorList>
            <person name="Zong G."/>
            <person name="Zhong C."/>
            <person name="Fu J."/>
            <person name="Qin R."/>
            <person name="Cao G."/>
        </authorList>
    </citation>
    <scope>NUCLEOTIDE SEQUENCE [LARGE SCALE GENOMIC DNA]</scope>
    <source>
        <strain evidence="1 2">F601</strain>
    </source>
</reference>
<organism evidence="1 2">
    <name type="scientific">Streptomyces tsukubensis</name>
    <dbReference type="NCBI Taxonomy" id="83656"/>
    <lineage>
        <taxon>Bacteria</taxon>
        <taxon>Bacillati</taxon>
        <taxon>Actinomycetota</taxon>
        <taxon>Actinomycetes</taxon>
        <taxon>Kitasatosporales</taxon>
        <taxon>Streptomycetaceae</taxon>
        <taxon>Streptomyces</taxon>
    </lineage>
</organism>
<keyword evidence="1" id="KW-0808">Transferase</keyword>
<dbReference type="Proteomes" id="UP000190539">
    <property type="component" value="Unassembled WGS sequence"/>
</dbReference>
<name>A0A1V3ZYQ5_9ACTN</name>
<dbReference type="EMBL" id="MVFC01000081">
    <property type="protein sequence ID" value="OON70425.1"/>
    <property type="molecule type" value="Genomic_DNA"/>
</dbReference>
<evidence type="ECO:0000313" key="1">
    <source>
        <dbReference type="EMBL" id="OON70425.1"/>
    </source>
</evidence>